<evidence type="ECO:0000256" key="4">
    <source>
        <dbReference type="PROSITE-ProRule" id="PRU10040"/>
    </source>
</evidence>
<dbReference type="InterPro" id="IPR000070">
    <property type="entry name" value="Pectinesterase_cat"/>
</dbReference>
<dbReference type="GO" id="GO:0009279">
    <property type="term" value="C:cell outer membrane"/>
    <property type="evidence" value="ECO:0007669"/>
    <property type="project" value="TreeGrafter"/>
</dbReference>
<feature type="domain" description="Pectinesterase catalytic" evidence="6">
    <location>
        <begin position="2"/>
        <end position="138"/>
    </location>
</feature>
<dbReference type="InterPro" id="IPR011050">
    <property type="entry name" value="Pectin_lyase_fold/virulence"/>
</dbReference>
<dbReference type="EMBL" id="SLUN01000048">
    <property type="protein sequence ID" value="TCL56829.1"/>
    <property type="molecule type" value="Genomic_DNA"/>
</dbReference>
<evidence type="ECO:0000313" key="7">
    <source>
        <dbReference type="EMBL" id="TCL56829.1"/>
    </source>
</evidence>
<comment type="caution">
    <text evidence="7">The sequence shown here is derived from an EMBL/GenBank/DDBJ whole genome shotgun (WGS) entry which is preliminary data.</text>
</comment>
<keyword evidence="2 5" id="KW-0378">Hydrolase</keyword>
<dbReference type="PANTHER" id="PTHR31321">
    <property type="entry name" value="ACYL-COA THIOESTER HYDROLASE YBHC-RELATED"/>
    <property type="match status" value="1"/>
</dbReference>
<proteinExistence type="inferred from homology"/>
<evidence type="ECO:0000313" key="8">
    <source>
        <dbReference type="Proteomes" id="UP000295008"/>
    </source>
</evidence>
<dbReference type="InterPro" id="IPR033131">
    <property type="entry name" value="Pectinesterase_Asp_AS"/>
</dbReference>
<reference evidence="7 8" key="1">
    <citation type="submission" date="2019-03" db="EMBL/GenBank/DDBJ databases">
        <title>Genomic Encyclopedia of Type Strains, Phase IV (KMG-IV): sequencing the most valuable type-strain genomes for metagenomic binning, comparative biology and taxonomic classification.</title>
        <authorList>
            <person name="Goeker M."/>
        </authorList>
    </citation>
    <scope>NUCLEOTIDE SEQUENCE [LARGE SCALE GENOMIC DNA]</scope>
    <source>
        <strain evidence="7 8">LX-B</strain>
    </source>
</reference>
<dbReference type="PANTHER" id="PTHR31321:SF57">
    <property type="entry name" value="PECTINESTERASE 53-RELATED"/>
    <property type="match status" value="1"/>
</dbReference>
<organism evidence="7 8">
    <name type="scientific">Hydrogenispora ethanolica</name>
    <dbReference type="NCBI Taxonomy" id="1082276"/>
    <lineage>
        <taxon>Bacteria</taxon>
        <taxon>Bacillati</taxon>
        <taxon>Bacillota</taxon>
        <taxon>Hydrogenispora</taxon>
    </lineage>
</organism>
<accession>A0A4R1QSF4</accession>
<dbReference type="EC" id="3.1.1.11" evidence="5"/>
<feature type="domain" description="Pectinesterase catalytic" evidence="6">
    <location>
        <begin position="164"/>
        <end position="319"/>
    </location>
</feature>
<keyword evidence="3 5" id="KW-0063">Aspartyl esterase</keyword>
<feature type="active site" evidence="4">
    <location>
        <position position="182"/>
    </location>
</feature>
<sequence>MIIVAPDGSGDFRSVAAAFAALPAATERVVIYIKNGVYREKLKLDRASVSLIGESAAHTILTYDDSAKKPLPSGEPMNTFNSYTFYIGGPDFTAENLTFENSAGDGDRVGQAIAVYADADRVAFRNCRFLGCQDTLFTGPLPKHPTPKGLNLVHPALGSGAEEYRGTVRQYYQDCWIQGDIDFIFGSATALFQGCQIFVNDRGQAVNGYITAGSTAPWQAFGYVFRDCRIGGAAGAHSVYLGRPWRDYAKTAFIDCWMDKLIAPAGWHNWDLPHREATVGYAEYHSQGPGASDAARVPWARRLTPEEAERYTLENILSGWDPTCFFGRTD</sequence>
<dbReference type="Proteomes" id="UP000295008">
    <property type="component" value="Unassembled WGS sequence"/>
</dbReference>
<dbReference type="Pfam" id="PF01095">
    <property type="entry name" value="Pectinesterase"/>
    <property type="match status" value="2"/>
</dbReference>
<evidence type="ECO:0000256" key="2">
    <source>
        <dbReference type="ARBA" id="ARBA00022801"/>
    </source>
</evidence>
<dbReference type="UniPathway" id="UPA00545">
    <property type="reaction ID" value="UER00823"/>
</dbReference>
<dbReference type="OrthoDB" id="9804686at2"/>
<comment type="catalytic activity">
    <reaction evidence="5">
        <text>[(1-&gt;4)-alpha-D-galacturonosyl methyl ester](n) + n H2O = [(1-&gt;4)-alpha-D-galacturonosyl](n) + n methanol + n H(+)</text>
        <dbReference type="Rhea" id="RHEA:22380"/>
        <dbReference type="Rhea" id="RHEA-COMP:14570"/>
        <dbReference type="Rhea" id="RHEA-COMP:14573"/>
        <dbReference type="ChEBI" id="CHEBI:15377"/>
        <dbReference type="ChEBI" id="CHEBI:15378"/>
        <dbReference type="ChEBI" id="CHEBI:17790"/>
        <dbReference type="ChEBI" id="CHEBI:140522"/>
        <dbReference type="ChEBI" id="CHEBI:140523"/>
        <dbReference type="EC" id="3.1.1.11"/>
    </reaction>
</comment>
<evidence type="ECO:0000256" key="1">
    <source>
        <dbReference type="ARBA" id="ARBA00008891"/>
    </source>
</evidence>
<dbReference type="PROSITE" id="PS00503">
    <property type="entry name" value="PECTINESTERASE_2"/>
    <property type="match status" value="1"/>
</dbReference>
<comment type="similarity">
    <text evidence="1">Belongs to the pectinesterase family.</text>
</comment>
<evidence type="ECO:0000256" key="3">
    <source>
        <dbReference type="ARBA" id="ARBA00023085"/>
    </source>
</evidence>
<dbReference type="SUPFAM" id="SSF51126">
    <property type="entry name" value="Pectin lyase-like"/>
    <property type="match status" value="1"/>
</dbReference>
<gene>
    <name evidence="7" type="ORF">EDC14_104842</name>
</gene>
<dbReference type="AlphaFoldDB" id="A0A4R1QSF4"/>
<dbReference type="RefSeq" id="WP_132017292.1">
    <property type="nucleotide sequence ID" value="NZ_SLUN01000048.1"/>
</dbReference>
<comment type="pathway">
    <text evidence="5">Glycan metabolism; pectin degradation; 2-dehydro-3-deoxy-D-gluconate from pectin: step 1/5.</text>
</comment>
<name>A0A4R1QSF4_HYDET</name>
<dbReference type="Gene3D" id="2.160.20.10">
    <property type="entry name" value="Single-stranded right-handed beta-helix, Pectin lyase-like"/>
    <property type="match status" value="1"/>
</dbReference>
<dbReference type="InterPro" id="IPR012334">
    <property type="entry name" value="Pectin_lyas_fold"/>
</dbReference>
<evidence type="ECO:0000256" key="5">
    <source>
        <dbReference type="RuleBase" id="RU000589"/>
    </source>
</evidence>
<dbReference type="GO" id="GO:0042545">
    <property type="term" value="P:cell wall modification"/>
    <property type="evidence" value="ECO:0007669"/>
    <property type="project" value="UniProtKB-UniRule"/>
</dbReference>
<protein>
    <recommendedName>
        <fullName evidence="5">Pectinesterase</fullName>
        <ecNumber evidence="5">3.1.1.11</ecNumber>
    </recommendedName>
</protein>
<keyword evidence="8" id="KW-1185">Reference proteome</keyword>
<evidence type="ECO:0000259" key="6">
    <source>
        <dbReference type="Pfam" id="PF01095"/>
    </source>
</evidence>
<dbReference type="GO" id="GO:0030599">
    <property type="term" value="F:pectinesterase activity"/>
    <property type="evidence" value="ECO:0007669"/>
    <property type="project" value="UniProtKB-UniRule"/>
</dbReference>
<dbReference type="GO" id="GO:0045490">
    <property type="term" value="P:pectin catabolic process"/>
    <property type="evidence" value="ECO:0007669"/>
    <property type="project" value="UniProtKB-UniRule"/>
</dbReference>